<sequence>MIRGSLAPYQSANGSQMPKLIAIVEDEPAIRDNYTDYLTRQGYRVNGYASRQAASSAFGRQLPDLVILDIGLQDEPDAGFELCRELRSRSANLPIIFLTARDDEFDTVSGLRLGADDYLTKSISLPQIAARIAALFRRLDALQTQQSSDNILTPGSLRLDLDRLTAHWREQPVELTLTEFWMVHALARHPGHVRSRDQLMEEANILVDAASVSTHIKRIRQKFQQLDAGFSAIDAVYGAGYRWLENGQS</sequence>
<dbReference type="SUPFAM" id="SSF52172">
    <property type="entry name" value="CheY-like"/>
    <property type="match status" value="1"/>
</dbReference>
<feature type="modified residue" description="4-aspartylphosphate" evidence="6">
    <location>
        <position position="69"/>
    </location>
</feature>
<reference evidence="10" key="1">
    <citation type="journal article" date="2011" name="ISME J.">
        <title>The endosymbionts of the deep-sea tubeworms Riftia pachyptila and Tevnia jerichonana share an identical physiology as revealed by proteogenomic analyses.</title>
        <authorList>
            <person name="Gardebrecht A."/>
            <person name="Markert S."/>
            <person name="Felbeck H."/>
            <person name="Thuermer A."/>
            <person name="Albrecht D."/>
            <person name="Wollherr A."/>
            <person name="Kabisch J."/>
            <person name="Lehmann R."/>
            <person name="Daniel R."/>
            <person name="Liesegang H."/>
            <person name="Hecker M."/>
            <person name="Sievert S.M."/>
            <person name="Schweder T."/>
        </authorList>
    </citation>
    <scope>NUCLEOTIDE SEQUENCE [LARGE SCALE GENOMIC DNA]</scope>
</reference>
<evidence type="ECO:0000256" key="4">
    <source>
        <dbReference type="ARBA" id="ARBA00023125"/>
    </source>
</evidence>
<keyword evidence="2" id="KW-0902">Two-component regulatory system</keyword>
<dbReference type="InterPro" id="IPR001789">
    <property type="entry name" value="Sig_transdc_resp-reg_receiver"/>
</dbReference>
<dbReference type="InterPro" id="IPR011006">
    <property type="entry name" value="CheY-like_superfamily"/>
</dbReference>
<feature type="DNA-binding region" description="OmpR/PhoB-type" evidence="7">
    <location>
        <begin position="149"/>
        <end position="245"/>
    </location>
</feature>
<dbReference type="EMBL" id="AFOC01000132">
    <property type="protein sequence ID" value="EGV49932.1"/>
    <property type="molecule type" value="Genomic_DNA"/>
</dbReference>
<dbReference type="GO" id="GO:0006355">
    <property type="term" value="P:regulation of DNA-templated transcription"/>
    <property type="evidence" value="ECO:0007669"/>
    <property type="project" value="InterPro"/>
</dbReference>
<dbReference type="CDD" id="cd17574">
    <property type="entry name" value="REC_OmpR"/>
    <property type="match status" value="1"/>
</dbReference>
<evidence type="ECO:0000256" key="2">
    <source>
        <dbReference type="ARBA" id="ARBA00023012"/>
    </source>
</evidence>
<keyword evidence="5" id="KW-0804">Transcription</keyword>
<keyword evidence="4 7" id="KW-0238">DNA-binding</keyword>
<feature type="domain" description="OmpR/PhoB-type" evidence="9">
    <location>
        <begin position="149"/>
        <end position="245"/>
    </location>
</feature>
<dbReference type="InterPro" id="IPR036388">
    <property type="entry name" value="WH-like_DNA-bd_sf"/>
</dbReference>
<feature type="domain" description="Response regulatory" evidence="8">
    <location>
        <begin position="20"/>
        <end position="136"/>
    </location>
</feature>
<dbReference type="InterPro" id="IPR039420">
    <property type="entry name" value="WalR-like"/>
</dbReference>
<dbReference type="Gene3D" id="6.10.250.690">
    <property type="match status" value="1"/>
</dbReference>
<evidence type="ECO:0000256" key="5">
    <source>
        <dbReference type="ARBA" id="ARBA00023163"/>
    </source>
</evidence>
<dbReference type="Gene3D" id="3.40.50.2300">
    <property type="match status" value="1"/>
</dbReference>
<evidence type="ECO:0000259" key="9">
    <source>
        <dbReference type="PROSITE" id="PS51755"/>
    </source>
</evidence>
<dbReference type="SMART" id="SM00862">
    <property type="entry name" value="Trans_reg_C"/>
    <property type="match status" value="1"/>
</dbReference>
<evidence type="ECO:0000256" key="1">
    <source>
        <dbReference type="ARBA" id="ARBA00022553"/>
    </source>
</evidence>
<dbReference type="PANTHER" id="PTHR48111">
    <property type="entry name" value="REGULATOR OF RPOS"/>
    <property type="match status" value="1"/>
</dbReference>
<protein>
    <submittedName>
        <fullName evidence="10">Transcriptional regulatory protein ChvI</fullName>
    </submittedName>
</protein>
<keyword evidence="11" id="KW-1185">Reference proteome</keyword>
<dbReference type="Pfam" id="PF00072">
    <property type="entry name" value="Response_reg"/>
    <property type="match status" value="1"/>
</dbReference>
<name>G2DHH9_9GAMM</name>
<evidence type="ECO:0000256" key="6">
    <source>
        <dbReference type="PROSITE-ProRule" id="PRU00169"/>
    </source>
</evidence>
<keyword evidence="1 6" id="KW-0597">Phosphoprotein</keyword>
<comment type="caution">
    <text evidence="10">The sequence shown here is derived from an EMBL/GenBank/DDBJ whole genome shotgun (WGS) entry which is preliminary data.</text>
</comment>
<evidence type="ECO:0000259" key="8">
    <source>
        <dbReference type="PROSITE" id="PS50110"/>
    </source>
</evidence>
<dbReference type="Proteomes" id="UP000004491">
    <property type="component" value="Unassembled WGS sequence"/>
</dbReference>
<dbReference type="SMART" id="SM00448">
    <property type="entry name" value="REC"/>
    <property type="match status" value="1"/>
</dbReference>
<dbReference type="InterPro" id="IPR016032">
    <property type="entry name" value="Sig_transdc_resp-reg_C-effctor"/>
</dbReference>
<dbReference type="GO" id="GO:0005829">
    <property type="term" value="C:cytosol"/>
    <property type="evidence" value="ECO:0007669"/>
    <property type="project" value="TreeGrafter"/>
</dbReference>
<organism evidence="10 11">
    <name type="scientific">endosymbiont of Riftia pachyptila</name>
    <name type="common">vent Ph05</name>
    <dbReference type="NCBI Taxonomy" id="1048808"/>
    <lineage>
        <taxon>Bacteria</taxon>
        <taxon>Pseudomonadati</taxon>
        <taxon>Pseudomonadota</taxon>
        <taxon>Gammaproteobacteria</taxon>
        <taxon>sulfur-oxidizing symbionts</taxon>
    </lineage>
</organism>
<dbReference type="SUPFAM" id="SSF46894">
    <property type="entry name" value="C-terminal effector domain of the bipartite response regulators"/>
    <property type="match status" value="1"/>
</dbReference>
<evidence type="ECO:0000256" key="3">
    <source>
        <dbReference type="ARBA" id="ARBA00023015"/>
    </source>
</evidence>
<dbReference type="Pfam" id="PF00486">
    <property type="entry name" value="Trans_reg_C"/>
    <property type="match status" value="1"/>
</dbReference>
<dbReference type="PANTHER" id="PTHR48111:SF21">
    <property type="entry name" value="DNA-BINDING DUAL MASTER TRANSCRIPTIONAL REGULATOR RPAA"/>
    <property type="match status" value="1"/>
</dbReference>
<dbReference type="PROSITE" id="PS51755">
    <property type="entry name" value="OMPR_PHOB"/>
    <property type="match status" value="1"/>
</dbReference>
<dbReference type="GO" id="GO:0000156">
    <property type="term" value="F:phosphorelay response regulator activity"/>
    <property type="evidence" value="ECO:0007669"/>
    <property type="project" value="TreeGrafter"/>
</dbReference>
<gene>
    <name evidence="10" type="primary">chvL</name>
    <name evidence="10" type="ORF">Rifp1Sym_fa00070</name>
</gene>
<dbReference type="GO" id="GO:0000976">
    <property type="term" value="F:transcription cis-regulatory region binding"/>
    <property type="evidence" value="ECO:0007669"/>
    <property type="project" value="TreeGrafter"/>
</dbReference>
<dbReference type="AlphaFoldDB" id="G2DHH9"/>
<proteinExistence type="predicted"/>
<dbReference type="PROSITE" id="PS50110">
    <property type="entry name" value="RESPONSE_REGULATORY"/>
    <property type="match status" value="1"/>
</dbReference>
<dbReference type="Gene3D" id="1.10.10.10">
    <property type="entry name" value="Winged helix-like DNA-binding domain superfamily/Winged helix DNA-binding domain"/>
    <property type="match status" value="1"/>
</dbReference>
<dbReference type="PATRIC" id="fig|1048808.3.peg.3131"/>
<dbReference type="InterPro" id="IPR022305">
    <property type="entry name" value="Response_regulator"/>
</dbReference>
<dbReference type="CDD" id="cd00383">
    <property type="entry name" value="trans_reg_C"/>
    <property type="match status" value="1"/>
</dbReference>
<accession>G2DHH9</accession>
<keyword evidence="3" id="KW-0805">Transcription regulation</keyword>
<evidence type="ECO:0000313" key="10">
    <source>
        <dbReference type="EMBL" id="EGV49932.1"/>
    </source>
</evidence>
<dbReference type="InterPro" id="IPR001867">
    <property type="entry name" value="OmpR/PhoB-type_DNA-bd"/>
</dbReference>
<dbReference type="NCBIfam" id="TIGR03787">
    <property type="entry name" value="marine_sort_RR"/>
    <property type="match status" value="1"/>
</dbReference>
<evidence type="ECO:0000256" key="7">
    <source>
        <dbReference type="PROSITE-ProRule" id="PRU01091"/>
    </source>
</evidence>
<dbReference type="GO" id="GO:0032993">
    <property type="term" value="C:protein-DNA complex"/>
    <property type="evidence" value="ECO:0007669"/>
    <property type="project" value="TreeGrafter"/>
</dbReference>
<evidence type="ECO:0000313" key="11">
    <source>
        <dbReference type="Proteomes" id="UP000004491"/>
    </source>
</evidence>